<evidence type="ECO:0000313" key="6">
    <source>
        <dbReference type="Proteomes" id="UP000076079"/>
    </source>
</evidence>
<dbReference type="Pfam" id="PF00072">
    <property type="entry name" value="Response_reg"/>
    <property type="match status" value="1"/>
</dbReference>
<dbReference type="GO" id="GO:0004791">
    <property type="term" value="F:thioredoxin-disulfide reductase (NADPH) activity"/>
    <property type="evidence" value="ECO:0007669"/>
    <property type="project" value="UniProtKB-EC"/>
</dbReference>
<evidence type="ECO:0000313" key="5">
    <source>
        <dbReference type="EMBL" id="AMY07224.1"/>
    </source>
</evidence>
<dbReference type="SMART" id="SM00448">
    <property type="entry name" value="REC"/>
    <property type="match status" value="1"/>
</dbReference>
<dbReference type="Proteomes" id="UP000076079">
    <property type="component" value="Chromosome"/>
</dbReference>
<dbReference type="PANTHER" id="PTHR48105">
    <property type="entry name" value="THIOREDOXIN REDUCTASE 1-RELATED-RELATED"/>
    <property type="match status" value="1"/>
</dbReference>
<keyword evidence="3" id="KW-0597">Phosphoprotein</keyword>
<evidence type="ECO:0000256" key="2">
    <source>
        <dbReference type="ARBA" id="ARBA00023002"/>
    </source>
</evidence>
<keyword evidence="2 5" id="KW-0560">Oxidoreductase</keyword>
<dbReference type="EC" id="1.8.1.9" evidence="5"/>
<dbReference type="EMBL" id="CP015136">
    <property type="protein sequence ID" value="AMY07224.1"/>
    <property type="molecule type" value="Genomic_DNA"/>
</dbReference>
<evidence type="ECO:0000256" key="3">
    <source>
        <dbReference type="PROSITE-ProRule" id="PRU00169"/>
    </source>
</evidence>
<dbReference type="STRING" id="1855912.LuPra_00391"/>
<dbReference type="SUPFAM" id="SSF52172">
    <property type="entry name" value="CheY-like"/>
    <property type="match status" value="1"/>
</dbReference>
<dbReference type="PATRIC" id="fig|1813736.3.peg.408"/>
<accession>A0A143PHJ3</accession>
<dbReference type="Gene3D" id="3.50.50.60">
    <property type="entry name" value="FAD/NAD(P)-binding domain"/>
    <property type="match status" value="2"/>
</dbReference>
<dbReference type="InterPro" id="IPR023753">
    <property type="entry name" value="FAD/NAD-binding_dom"/>
</dbReference>
<dbReference type="SUPFAM" id="SSF51905">
    <property type="entry name" value="FAD/NAD(P)-binding domain"/>
    <property type="match status" value="1"/>
</dbReference>
<feature type="modified residue" description="4-aspartylphosphate" evidence="3">
    <location>
        <position position="69"/>
    </location>
</feature>
<sequence>MPTPVLLAVDDDPAVRAALERDLRQHYDDDDIPVDRQYEVMATGSGTAAIDLIGRLQGRRQPIALVLSDERMPGMSGVDLLTKVREISPDTKRVLLTAYADTDVAIRGVNRARLDLYLTKPWNPTELFSPIDDLLAVWRAEFRAESHLTELFGDRWSKQCYELREFLSRNRVPFHYHDTATAEGQEALRTMAGNTMPPLPFVVTEDGQRLEHPTTTDLARHVHLQTRAEFERYHLVVVGAGPAGLTSSVYGASEGLKTLLLDRDAPGGQAGLSARIENYLGFPEGLSGRDLANRAVTQARRFKVEIVSPQAVTALDVDNEYKVLTFADGSKVQADTVVLAMGVQWRKLSGVDDLDRFTGAGVYYGASMAEARTCQDETVHIVGGANSAGQAALNFAEYAHKVVMLVRGPDLAASMSEYLIRNIEAHDKIEVSTNTCVVGADGDDRLRCLELASPSGEGRRKVEATSLYVMIGAAPDTEWLGDVVARDAHGYIRTGPDLPRIDGTTRVKGWPRSREPWLLETCVPGVFAAGDVRCGSVKRVASGVGEGAVAIQFVHQYLAGK</sequence>
<dbReference type="RefSeq" id="WP_110169201.1">
    <property type="nucleotide sequence ID" value="NZ_CP015136.1"/>
</dbReference>
<dbReference type="InterPro" id="IPR001789">
    <property type="entry name" value="Sig_transdc_resp-reg_receiver"/>
</dbReference>
<dbReference type="PRINTS" id="PR00368">
    <property type="entry name" value="FADPNR"/>
</dbReference>
<dbReference type="Pfam" id="PF07992">
    <property type="entry name" value="Pyr_redox_2"/>
    <property type="match status" value="1"/>
</dbReference>
<feature type="domain" description="Response regulatory" evidence="4">
    <location>
        <begin position="5"/>
        <end position="135"/>
    </location>
</feature>
<proteinExistence type="predicted"/>
<dbReference type="Gene3D" id="3.40.50.2300">
    <property type="match status" value="1"/>
</dbReference>
<gene>
    <name evidence="5" type="primary">trxB_1</name>
    <name evidence="5" type="ORF">LuPra_00391</name>
</gene>
<keyword evidence="6" id="KW-1185">Reference proteome</keyword>
<keyword evidence="1" id="KW-0285">Flavoprotein</keyword>
<reference evidence="5 6" key="1">
    <citation type="journal article" date="2016" name="Genome Announc.">
        <title>First Complete Genome Sequence of a Subdivision 6 Acidobacterium Strain.</title>
        <authorList>
            <person name="Huang S."/>
            <person name="Vieira S."/>
            <person name="Bunk B."/>
            <person name="Riedel T."/>
            <person name="Sproer C."/>
            <person name="Overmann J."/>
        </authorList>
    </citation>
    <scope>NUCLEOTIDE SEQUENCE [LARGE SCALE GENOMIC DNA]</scope>
    <source>
        <strain evidence="6">DSM 100886 HEG_-6_39</strain>
    </source>
</reference>
<evidence type="ECO:0000259" key="4">
    <source>
        <dbReference type="PROSITE" id="PS50110"/>
    </source>
</evidence>
<dbReference type="OrthoDB" id="109585at2"/>
<protein>
    <submittedName>
        <fullName evidence="5">Thioredoxin reductase</fullName>
        <ecNumber evidence="5">1.8.1.9</ecNumber>
    </submittedName>
</protein>
<dbReference type="InterPro" id="IPR036188">
    <property type="entry name" value="FAD/NAD-bd_sf"/>
</dbReference>
<dbReference type="PRINTS" id="PR00469">
    <property type="entry name" value="PNDRDTASEII"/>
</dbReference>
<dbReference type="InterPro" id="IPR050097">
    <property type="entry name" value="Ferredoxin-NADP_redctase_2"/>
</dbReference>
<reference evidence="6" key="2">
    <citation type="submission" date="2016-04" db="EMBL/GenBank/DDBJ databases">
        <title>First Complete Genome Sequence of a Subdivision 6 Acidobacterium.</title>
        <authorList>
            <person name="Huang S."/>
            <person name="Vieira S."/>
            <person name="Bunk B."/>
            <person name="Riedel T."/>
            <person name="Sproeer C."/>
            <person name="Overmann J."/>
        </authorList>
    </citation>
    <scope>NUCLEOTIDE SEQUENCE [LARGE SCALE GENOMIC DNA]</scope>
    <source>
        <strain evidence="6">DSM 100886 HEG_-6_39</strain>
    </source>
</reference>
<dbReference type="InterPro" id="IPR011006">
    <property type="entry name" value="CheY-like_superfamily"/>
</dbReference>
<dbReference type="AlphaFoldDB" id="A0A143PHJ3"/>
<evidence type="ECO:0000256" key="1">
    <source>
        <dbReference type="ARBA" id="ARBA00022630"/>
    </source>
</evidence>
<dbReference type="KEGG" id="abac:LuPra_00391"/>
<dbReference type="GO" id="GO:0000160">
    <property type="term" value="P:phosphorelay signal transduction system"/>
    <property type="evidence" value="ECO:0007669"/>
    <property type="project" value="InterPro"/>
</dbReference>
<dbReference type="PROSITE" id="PS50110">
    <property type="entry name" value="RESPONSE_REGULATORY"/>
    <property type="match status" value="1"/>
</dbReference>
<organism evidence="5 6">
    <name type="scientific">Luteitalea pratensis</name>
    <dbReference type="NCBI Taxonomy" id="1855912"/>
    <lineage>
        <taxon>Bacteria</taxon>
        <taxon>Pseudomonadati</taxon>
        <taxon>Acidobacteriota</taxon>
        <taxon>Vicinamibacteria</taxon>
        <taxon>Vicinamibacterales</taxon>
        <taxon>Vicinamibacteraceae</taxon>
        <taxon>Luteitalea</taxon>
    </lineage>
</organism>
<name>A0A143PHJ3_LUTPR</name>